<dbReference type="PANTHER" id="PTHR31680">
    <property type="entry name" value="LONGIFOLIA PROTEIN"/>
    <property type="match status" value="1"/>
</dbReference>
<comment type="caution">
    <text evidence="4">The sequence shown here is derived from an EMBL/GenBank/DDBJ whole genome shotgun (WGS) entry which is preliminary data.</text>
</comment>
<accession>A0AAV5K8B2</accession>
<feature type="region of interest" description="Disordered" evidence="1">
    <location>
        <begin position="373"/>
        <end position="536"/>
    </location>
</feature>
<feature type="domain" description="DUF3741" evidence="3">
    <location>
        <begin position="175"/>
        <end position="194"/>
    </location>
</feature>
<dbReference type="EMBL" id="BPVZ01000054">
    <property type="protein sequence ID" value="GKV20133.1"/>
    <property type="molecule type" value="Genomic_DNA"/>
</dbReference>
<feature type="compositionally biased region" description="Low complexity" evidence="1">
    <location>
        <begin position="519"/>
        <end position="532"/>
    </location>
</feature>
<evidence type="ECO:0000313" key="5">
    <source>
        <dbReference type="Proteomes" id="UP001054252"/>
    </source>
</evidence>
<keyword evidence="5" id="KW-1185">Reference proteome</keyword>
<dbReference type="InterPro" id="IPR032795">
    <property type="entry name" value="DUF3741-assoc"/>
</dbReference>
<dbReference type="GO" id="GO:0051513">
    <property type="term" value="P:regulation of monopolar cell growth"/>
    <property type="evidence" value="ECO:0007669"/>
    <property type="project" value="InterPro"/>
</dbReference>
<dbReference type="PANTHER" id="PTHR31680:SF12">
    <property type="entry name" value="OS11G0587300 PROTEIN"/>
    <property type="match status" value="1"/>
</dbReference>
<feature type="region of interest" description="Disordered" evidence="1">
    <location>
        <begin position="247"/>
        <end position="283"/>
    </location>
</feature>
<dbReference type="Proteomes" id="UP001054252">
    <property type="component" value="Unassembled WGS sequence"/>
</dbReference>
<evidence type="ECO:0000313" key="4">
    <source>
        <dbReference type="EMBL" id="GKV20133.1"/>
    </source>
</evidence>
<feature type="domain" description="DUF4378" evidence="2">
    <location>
        <begin position="621"/>
        <end position="764"/>
    </location>
</feature>
<protein>
    <recommendedName>
        <fullName evidence="6">DUF4378 domain-containing protein</fullName>
    </recommendedName>
</protein>
<proteinExistence type="predicted"/>
<dbReference type="Pfam" id="PF14309">
    <property type="entry name" value="DUF4378"/>
    <property type="match status" value="1"/>
</dbReference>
<feature type="compositionally biased region" description="Polar residues" evidence="1">
    <location>
        <begin position="437"/>
        <end position="447"/>
    </location>
</feature>
<dbReference type="InterPro" id="IPR025486">
    <property type="entry name" value="DUF4378"/>
</dbReference>
<dbReference type="Pfam" id="PF14383">
    <property type="entry name" value="VARLMGL"/>
    <property type="match status" value="1"/>
</dbReference>
<dbReference type="AlphaFoldDB" id="A0AAV5K8B2"/>
<evidence type="ECO:0008006" key="6">
    <source>
        <dbReference type="Google" id="ProtNLM"/>
    </source>
</evidence>
<feature type="compositionally biased region" description="Polar residues" evidence="1">
    <location>
        <begin position="247"/>
        <end position="275"/>
    </location>
</feature>
<reference evidence="4 5" key="1">
    <citation type="journal article" date="2021" name="Commun. Biol.">
        <title>The genome of Shorea leprosula (Dipterocarpaceae) highlights the ecological relevance of drought in aseasonal tropical rainforests.</title>
        <authorList>
            <person name="Ng K.K.S."/>
            <person name="Kobayashi M.J."/>
            <person name="Fawcett J.A."/>
            <person name="Hatakeyama M."/>
            <person name="Paape T."/>
            <person name="Ng C.H."/>
            <person name="Ang C.C."/>
            <person name="Tnah L.H."/>
            <person name="Lee C.T."/>
            <person name="Nishiyama T."/>
            <person name="Sese J."/>
            <person name="O'Brien M.J."/>
            <person name="Copetti D."/>
            <person name="Mohd Noor M.I."/>
            <person name="Ong R.C."/>
            <person name="Putra M."/>
            <person name="Sireger I.Z."/>
            <person name="Indrioko S."/>
            <person name="Kosugi Y."/>
            <person name="Izuno A."/>
            <person name="Isagi Y."/>
            <person name="Lee S.L."/>
            <person name="Shimizu K.K."/>
        </authorList>
    </citation>
    <scope>NUCLEOTIDE SEQUENCE [LARGE SCALE GENOMIC DNA]</scope>
    <source>
        <strain evidence="4">214</strain>
    </source>
</reference>
<evidence type="ECO:0000259" key="3">
    <source>
        <dbReference type="Pfam" id="PF14383"/>
    </source>
</evidence>
<organism evidence="4 5">
    <name type="scientific">Rubroshorea leprosula</name>
    <dbReference type="NCBI Taxonomy" id="152421"/>
    <lineage>
        <taxon>Eukaryota</taxon>
        <taxon>Viridiplantae</taxon>
        <taxon>Streptophyta</taxon>
        <taxon>Embryophyta</taxon>
        <taxon>Tracheophyta</taxon>
        <taxon>Spermatophyta</taxon>
        <taxon>Magnoliopsida</taxon>
        <taxon>eudicotyledons</taxon>
        <taxon>Gunneridae</taxon>
        <taxon>Pentapetalae</taxon>
        <taxon>rosids</taxon>
        <taxon>malvids</taxon>
        <taxon>Malvales</taxon>
        <taxon>Dipterocarpaceae</taxon>
        <taxon>Rubroshorea</taxon>
    </lineage>
</organism>
<feature type="region of interest" description="Disordered" evidence="1">
    <location>
        <begin position="46"/>
        <end position="113"/>
    </location>
</feature>
<evidence type="ECO:0000259" key="2">
    <source>
        <dbReference type="Pfam" id="PF14309"/>
    </source>
</evidence>
<feature type="compositionally biased region" description="Basic and acidic residues" evidence="1">
    <location>
        <begin position="457"/>
        <end position="470"/>
    </location>
</feature>
<gene>
    <name evidence="4" type="ORF">SLEP1_g30295</name>
</gene>
<name>A0AAV5K8B2_9ROSI</name>
<dbReference type="InterPro" id="IPR033334">
    <property type="entry name" value="LNG1/2"/>
</dbReference>
<feature type="compositionally biased region" description="Polar residues" evidence="1">
    <location>
        <begin position="392"/>
        <end position="413"/>
    </location>
</feature>
<evidence type="ECO:0000256" key="1">
    <source>
        <dbReference type="SAM" id="MobiDB-lite"/>
    </source>
</evidence>
<sequence>MTTGIVQDQNLEKQIGKQMGCMAGFFQIFDRHQILTGKRLYSTRRLPSIPATESTSETEKNVGSPAMSGELEKQTQGRPAPSPEGFKQSPVPEMRSPVPELSTTVENPPKSPLPLPIFELKEGTRSSWKFSKEAPRLSLDSRAVVDAKGSLKPREIRTNAAILSVNRETSVDGVDDGDKQRRSPGVIARLMGLEPLAGSDPEPRAKKAELRRSASESRGRDLFQYRFIDGVNFQLKQNQQSNLQSDISNNLIGENGTKQDQANNSRSGNSKQYSARNARGEPEKVPYRGTVQRKCFYDSADFFPEPKQTVSICGEIEKRLKLRGIHEPLKDLETLKQILEALQLKGLLHSNCKKHSDSRNFICDRSFPQEESPIVVMRPARSPATARRIGNDSPTSGYRSRTLPSRSLNNSCESLPLLSPKNDRNVRNRGGTGRNAISPTRSESSLKSPGRRPLTVETKRRGNEPAEQRRVSPVHSPKLALRRTGSDQGTNRSRVNKKQPAEIYQKEEKVFAPAEDELSTVSDSTISTSSPTNMERFKMEEHKEGKGLLERCDKLLSSIAEITATDLQPSPVSVLDSSFYKEESPSPIMKRSIDFREFVESEDDMWSSAISPVESKSDDCDFIYISDILRASNIFPEESDVFSLLEKQQYLKGKDTSKVSSLQRRLIFDTINEILNRKRQLPPWKVISWTNLNPGQTSLQQVWSEFQKIRERDTSEDLFEVICSVLKKDLAAGDAINGWGDCPVEMSEAVLDIERLIFKDLISETIRDLAAFAGKRNKIAVLRRKLVF</sequence>
<feature type="compositionally biased region" description="Basic and acidic residues" evidence="1">
    <location>
        <begin position="201"/>
        <end position="215"/>
    </location>
</feature>
<feature type="region of interest" description="Disordered" evidence="1">
    <location>
        <begin position="191"/>
        <end position="215"/>
    </location>
</feature>